<evidence type="ECO:0000259" key="2">
    <source>
        <dbReference type="PROSITE" id="PS50069"/>
    </source>
</evidence>
<evidence type="ECO:0000313" key="4">
    <source>
        <dbReference type="Proteomes" id="UP000179807"/>
    </source>
</evidence>
<protein>
    <recommendedName>
        <fullName evidence="2">Cullin family profile domain-containing protein</fullName>
    </recommendedName>
</protein>
<dbReference type="SUPFAM" id="SSF46785">
    <property type="entry name" value="Winged helix' DNA-binding domain"/>
    <property type="match status" value="1"/>
</dbReference>
<dbReference type="AlphaFoldDB" id="A0A1J4KD18"/>
<dbReference type="PANTHER" id="PTHR11932">
    <property type="entry name" value="CULLIN"/>
    <property type="match status" value="1"/>
</dbReference>
<name>A0A1J4KD18_9EUKA</name>
<dbReference type="InterPro" id="IPR036317">
    <property type="entry name" value="Cullin_homology_sf"/>
</dbReference>
<evidence type="ECO:0000313" key="3">
    <source>
        <dbReference type="EMBL" id="OHT07596.1"/>
    </source>
</evidence>
<comment type="caution">
    <text evidence="3">The sequence shown here is derived from an EMBL/GenBank/DDBJ whole genome shotgun (WGS) entry which is preliminary data.</text>
</comment>
<dbReference type="Gene3D" id="1.10.10.10">
    <property type="entry name" value="Winged helix-like DNA-binding domain superfamily/Winged helix DNA-binding domain"/>
    <property type="match status" value="1"/>
</dbReference>
<comment type="similarity">
    <text evidence="1">Belongs to the cullin family.</text>
</comment>
<accession>A0A1J4KD18</accession>
<dbReference type="InterPro" id="IPR036388">
    <property type="entry name" value="WH-like_DNA-bd_sf"/>
</dbReference>
<organism evidence="3 4">
    <name type="scientific">Tritrichomonas foetus</name>
    <dbReference type="NCBI Taxonomy" id="1144522"/>
    <lineage>
        <taxon>Eukaryota</taxon>
        <taxon>Metamonada</taxon>
        <taxon>Parabasalia</taxon>
        <taxon>Tritrichomonadida</taxon>
        <taxon>Tritrichomonadidae</taxon>
        <taxon>Tritrichomonas</taxon>
    </lineage>
</organism>
<evidence type="ECO:0000256" key="1">
    <source>
        <dbReference type="PROSITE-ProRule" id="PRU00330"/>
    </source>
</evidence>
<dbReference type="InterPro" id="IPR016158">
    <property type="entry name" value="Cullin_homology"/>
</dbReference>
<dbReference type="RefSeq" id="XP_068360732.1">
    <property type="nucleotide sequence ID" value="XM_068503596.1"/>
</dbReference>
<dbReference type="EMBL" id="MLAK01000692">
    <property type="protein sequence ID" value="OHT07596.1"/>
    <property type="molecule type" value="Genomic_DNA"/>
</dbReference>
<dbReference type="SMART" id="SM00884">
    <property type="entry name" value="Cullin_Nedd8"/>
    <property type="match status" value="1"/>
</dbReference>
<keyword evidence="4" id="KW-1185">Reference proteome</keyword>
<dbReference type="GeneID" id="94838300"/>
<dbReference type="Proteomes" id="UP000179807">
    <property type="component" value="Unassembled WGS sequence"/>
</dbReference>
<dbReference type="PROSITE" id="PS50069">
    <property type="entry name" value="CULLIN_2"/>
    <property type="match status" value="1"/>
</dbReference>
<dbReference type="OrthoDB" id="27073at2759"/>
<gene>
    <name evidence="3" type="ORF">TRFO_24156</name>
</gene>
<dbReference type="InterPro" id="IPR045093">
    <property type="entry name" value="Cullin"/>
</dbReference>
<proteinExistence type="inferred from homology"/>
<sequence length="735" mass="85737">MVLCVKFVKILNSQKMMTSNFLTNFINSILCDPAYSPDPDTYLGVIWEVYDISTLHPIHDPDTNPFEHPFEVAYLHITGQIKELFQNQIMSELIESRENRINQIYSFIRRMKITNHIFRYINKHRHTFIHKTVACKVAEYISNLYFGVLESNFDDLVNVAISSLNPIMIEGNQEKADFTLLESLIYLINSAAAGYKVEEYESFKLNPEKAREERWSTLYNEYVNEKIMLKLNEFFETIAKETENALPLLIPGIVDKVFNFTKKLKNIHTRNLICDILYNNVVENEIITLNNALTSKRAIDIIINKDNEYSLERKYLSSLTYHPKSLSFVQHFFSRFMDNFIEPLEKEVNIKNLGLLMLKFLDYINDFKTLAYEDIYVRETESFVSFMEKEISNKLKVAKFHQKFGGNYQVVLAFIVDAYLKRGNSFKNTVQAQHMIKLLSYAEERDIFITHHTNNLFVRTATRSTTGLTYEKTFLNKIAEFINEENLAKSYSILEAAKQEEVFNSKFSYFTIKRQLAPLKRNYPSFPLPKDYQENVEKVSAELKKKHPNYEYEWLHYLGTANLKLQTEKGISYLTTSVAQVSVLNSLIKVKKIPFSDLASLVGIDQAFLEVIIRTLSNAKLVILEGGEKGKINTNTIIFNNKYHMPKAIITDNWTPKVIKVRNLDLQRSKCAQAAIVRIMKQNRMMKTQQLMEIVINELSRLFPITINDIQSCIRELISDEYLEEKEDSHLAYRE</sequence>
<dbReference type="Gene3D" id="3.30.230.130">
    <property type="entry name" value="Cullin, Chain C, Domain 2"/>
    <property type="match status" value="1"/>
</dbReference>
<dbReference type="InterPro" id="IPR036390">
    <property type="entry name" value="WH_DNA-bd_sf"/>
</dbReference>
<dbReference type="SUPFAM" id="SSF75632">
    <property type="entry name" value="Cullin homology domain"/>
    <property type="match status" value="1"/>
</dbReference>
<dbReference type="VEuPathDB" id="TrichDB:TRFO_24156"/>
<dbReference type="Pfam" id="PF10557">
    <property type="entry name" value="Cullin_Nedd8"/>
    <property type="match status" value="1"/>
</dbReference>
<dbReference type="InterPro" id="IPR019559">
    <property type="entry name" value="Cullin_neddylation_domain"/>
</dbReference>
<reference evidence="3" key="1">
    <citation type="submission" date="2016-10" db="EMBL/GenBank/DDBJ databases">
        <authorList>
            <person name="Benchimol M."/>
            <person name="Almeida L.G."/>
            <person name="Vasconcelos A.T."/>
            <person name="Perreira-Neves A."/>
            <person name="Rosa I.A."/>
            <person name="Tasca T."/>
            <person name="Bogo M.R."/>
            <person name="de Souza W."/>
        </authorList>
    </citation>
    <scope>NUCLEOTIDE SEQUENCE [LARGE SCALE GENOMIC DNA]</scope>
    <source>
        <strain evidence="3">K</strain>
    </source>
</reference>
<feature type="domain" description="Cullin family profile" evidence="2">
    <location>
        <begin position="378"/>
        <end position="617"/>
    </location>
</feature>